<evidence type="ECO:0000313" key="2">
    <source>
        <dbReference type="Proteomes" id="UP000695022"/>
    </source>
</evidence>
<reference evidence="3" key="1">
    <citation type="submission" date="2025-08" db="UniProtKB">
        <authorList>
            <consortium name="RefSeq"/>
        </authorList>
    </citation>
    <scope>IDENTIFICATION</scope>
</reference>
<feature type="region of interest" description="Disordered" evidence="1">
    <location>
        <begin position="150"/>
        <end position="188"/>
    </location>
</feature>
<organism evidence="2 3">
    <name type="scientific">Priapulus caudatus</name>
    <name type="common">Priapulid worm</name>
    <dbReference type="NCBI Taxonomy" id="37621"/>
    <lineage>
        <taxon>Eukaryota</taxon>
        <taxon>Metazoa</taxon>
        <taxon>Ecdysozoa</taxon>
        <taxon>Scalidophora</taxon>
        <taxon>Priapulida</taxon>
        <taxon>Priapulimorpha</taxon>
        <taxon>Priapulimorphida</taxon>
        <taxon>Priapulidae</taxon>
        <taxon>Priapulus</taxon>
    </lineage>
</organism>
<dbReference type="RefSeq" id="XP_014676994.1">
    <property type="nucleotide sequence ID" value="XM_014821508.1"/>
</dbReference>
<feature type="compositionally biased region" description="Polar residues" evidence="1">
    <location>
        <begin position="53"/>
        <end position="74"/>
    </location>
</feature>
<gene>
    <name evidence="3" type="primary">LOC106816866</name>
</gene>
<dbReference type="Proteomes" id="UP000695022">
    <property type="component" value="Unplaced"/>
</dbReference>
<proteinExistence type="predicted"/>
<feature type="region of interest" description="Disordered" evidence="1">
    <location>
        <begin position="42"/>
        <end position="85"/>
    </location>
</feature>
<evidence type="ECO:0000313" key="3">
    <source>
        <dbReference type="RefSeq" id="XP_014676994.1"/>
    </source>
</evidence>
<evidence type="ECO:0000256" key="1">
    <source>
        <dbReference type="SAM" id="MobiDB-lite"/>
    </source>
</evidence>
<sequence length="220" mass="24043">RSSKLKPDAIPTKFSHKASRDGIGSQRQSIAFAKRRNLEAIRDDDACTHDVDQPTTDFQDQQSASENSGVSGENTLGDLPTCSANIGDTSDDFPAVHSKSVQASPLVKPVHTQTTFVMKTARTQTQPKLCDRGCQSNVETRSIGTSCYLLRSPESGSDTDSDMEIDDAKDPEWTPQPELDVPAGGSRDRAQSFHSMMKVMTAWRKICLAYLQVICLSESS</sequence>
<dbReference type="GeneID" id="106816866"/>
<feature type="non-terminal residue" evidence="3">
    <location>
        <position position="1"/>
    </location>
</feature>
<accession>A0ABM1EXS3</accession>
<keyword evidence="2" id="KW-1185">Reference proteome</keyword>
<name>A0ABM1EXS3_PRICU</name>
<feature type="region of interest" description="Disordered" evidence="1">
    <location>
        <begin position="1"/>
        <end position="27"/>
    </location>
</feature>
<protein>
    <submittedName>
        <fullName evidence="3">Uncharacterized protein LOC106816866</fullName>
    </submittedName>
</protein>
<feature type="compositionally biased region" description="Basic and acidic residues" evidence="1">
    <location>
        <begin position="42"/>
        <end position="52"/>
    </location>
</feature>